<accession>A0ABN0AGK6</accession>
<gene>
    <name evidence="1" type="ORF">HMPREF0281_00696</name>
</gene>
<protein>
    <submittedName>
        <fullName evidence="1">Uncharacterized protein</fullName>
    </submittedName>
</protein>
<keyword evidence="2" id="KW-1185">Reference proteome</keyword>
<reference evidence="1 2" key="1">
    <citation type="submission" date="2010-04" db="EMBL/GenBank/DDBJ databases">
        <authorList>
            <person name="Weinstock G."/>
            <person name="Sodergren E."/>
            <person name="Clifton S."/>
            <person name="Fulton L."/>
            <person name="Fulton B."/>
            <person name="Courtney L."/>
            <person name="Fronick C."/>
            <person name="Harrison M."/>
            <person name="Strong C."/>
            <person name="Farmer C."/>
            <person name="Delahaunty K."/>
            <person name="Markovic C."/>
            <person name="Hall O."/>
            <person name="Minx P."/>
            <person name="Tomlinson C."/>
            <person name="Mitreva M."/>
            <person name="Hou S."/>
            <person name="Wollam A."/>
            <person name="Pepin K.H."/>
            <person name="Johnson M."/>
            <person name="Bhonagiri V."/>
            <person name="Zhang X."/>
            <person name="Suruliraj S."/>
            <person name="Warren W."/>
            <person name="Chinwalla A."/>
            <person name="Mardis E.R."/>
            <person name="Wilson R.K."/>
        </authorList>
    </citation>
    <scope>NUCLEOTIDE SEQUENCE [LARGE SCALE GENOMIC DNA]</scope>
    <source>
        <strain evidence="1 2">DSM 20306</strain>
    </source>
</reference>
<name>A0ABN0AGK6_CORAM</name>
<dbReference type="EMBL" id="ADNS01000004">
    <property type="protein sequence ID" value="EFG81990.1"/>
    <property type="molecule type" value="Genomic_DNA"/>
</dbReference>
<sequence length="51" mass="5622">MRTLGFVFCKALAPESPKPQSRGVNLALSPGNFMSISLQSRVPREFATARR</sequence>
<organism evidence="1 2">
    <name type="scientific">Corynebacterium ammoniagenes DSM 20306</name>
    <dbReference type="NCBI Taxonomy" id="649754"/>
    <lineage>
        <taxon>Bacteria</taxon>
        <taxon>Bacillati</taxon>
        <taxon>Actinomycetota</taxon>
        <taxon>Actinomycetes</taxon>
        <taxon>Mycobacteriales</taxon>
        <taxon>Corynebacteriaceae</taxon>
        <taxon>Corynebacterium</taxon>
    </lineage>
</organism>
<dbReference type="Proteomes" id="UP000006015">
    <property type="component" value="Unassembled WGS sequence"/>
</dbReference>
<proteinExistence type="predicted"/>
<evidence type="ECO:0000313" key="2">
    <source>
        <dbReference type="Proteomes" id="UP000006015"/>
    </source>
</evidence>
<comment type="caution">
    <text evidence="1">The sequence shown here is derived from an EMBL/GenBank/DDBJ whole genome shotgun (WGS) entry which is preliminary data.</text>
</comment>
<evidence type="ECO:0000313" key="1">
    <source>
        <dbReference type="EMBL" id="EFG81990.1"/>
    </source>
</evidence>